<dbReference type="EMBL" id="BLIY01000008">
    <property type="protein sequence ID" value="GFE53874.1"/>
    <property type="molecule type" value="Genomic_DNA"/>
</dbReference>
<evidence type="ECO:0000313" key="3">
    <source>
        <dbReference type="Proteomes" id="UP001057455"/>
    </source>
</evidence>
<keyword evidence="1" id="KW-0732">Signal</keyword>
<evidence type="ECO:0000256" key="1">
    <source>
        <dbReference type="SAM" id="SignalP"/>
    </source>
</evidence>
<protein>
    <submittedName>
        <fullName evidence="2">PKD domain containing protein, putative</fullName>
    </submittedName>
</protein>
<accession>A0A9W5TDQ2</accession>
<comment type="caution">
    <text evidence="2">The sequence shown here is derived from an EMBL/GenBank/DDBJ whole genome shotgun (WGS) entry which is preliminary data.</text>
</comment>
<sequence length="202" mass="22538">MMKLALGVLAFANFIGGNVLANEAEKVVSMKAPSQPVGGGLSVVLCNALSAKDMRRYQGLKMDMNVVKTRLAEVVDRIINHETDRKKQPNIKIVETLKKGTIPLPSDVAYEIYFEGTPLGNPNLTKKLSHSIARKLAAENYDKKDIKFIFPEIYQYILEDLSNPKISFEADIKAGTTAYTVFFKATEGDPTEEEEDMIFMRT</sequence>
<proteinExistence type="predicted"/>
<gene>
    <name evidence="2" type="ORF">BaOVIS_012780</name>
</gene>
<dbReference type="AlphaFoldDB" id="A0A9W5TDQ2"/>
<keyword evidence="3" id="KW-1185">Reference proteome</keyword>
<organism evidence="2 3">
    <name type="scientific">Babesia ovis</name>
    <dbReference type="NCBI Taxonomy" id="5869"/>
    <lineage>
        <taxon>Eukaryota</taxon>
        <taxon>Sar</taxon>
        <taxon>Alveolata</taxon>
        <taxon>Apicomplexa</taxon>
        <taxon>Aconoidasida</taxon>
        <taxon>Piroplasmida</taxon>
        <taxon>Babesiidae</taxon>
        <taxon>Babesia</taxon>
    </lineage>
</organism>
<name>A0A9W5TDQ2_BABOV</name>
<feature type="signal peptide" evidence="1">
    <location>
        <begin position="1"/>
        <end position="21"/>
    </location>
</feature>
<reference evidence="2" key="1">
    <citation type="submission" date="2019-12" db="EMBL/GenBank/DDBJ databases">
        <title>Genome sequence of Babesia ovis.</title>
        <authorList>
            <person name="Yamagishi J."/>
            <person name="Sevinc F."/>
            <person name="Xuan X."/>
        </authorList>
    </citation>
    <scope>NUCLEOTIDE SEQUENCE</scope>
    <source>
        <strain evidence="2">Selcuk</strain>
    </source>
</reference>
<dbReference type="Proteomes" id="UP001057455">
    <property type="component" value="Unassembled WGS sequence"/>
</dbReference>
<evidence type="ECO:0000313" key="2">
    <source>
        <dbReference type="EMBL" id="GFE53874.1"/>
    </source>
</evidence>
<feature type="chain" id="PRO_5040941174" evidence="1">
    <location>
        <begin position="22"/>
        <end position="202"/>
    </location>
</feature>